<reference evidence="5" key="1">
    <citation type="submission" date="2023-06" db="EMBL/GenBank/DDBJ databases">
        <title>Identification and characterization of horizontal gene transfer across gut microbiota members of farm animals based on homology search.</title>
        <authorList>
            <person name="Schwarzerova J."/>
            <person name="Nykrynova M."/>
            <person name="Jureckova K."/>
            <person name="Cejkova D."/>
            <person name="Rychlik I."/>
        </authorList>
    </citation>
    <scope>NUCLEOTIDE SEQUENCE</scope>
    <source>
        <strain evidence="5">ET39</strain>
    </source>
</reference>
<dbReference type="Proteomes" id="UP001529340">
    <property type="component" value="Unassembled WGS sequence"/>
</dbReference>
<evidence type="ECO:0000256" key="2">
    <source>
        <dbReference type="SAM" id="Phobius"/>
    </source>
</evidence>
<comment type="caution">
    <text evidence="5">The sequence shown here is derived from an EMBL/GenBank/DDBJ whole genome shotgun (WGS) entry which is preliminary data.</text>
</comment>
<evidence type="ECO:0000256" key="1">
    <source>
        <dbReference type="SAM" id="MobiDB-lite"/>
    </source>
</evidence>
<reference evidence="5" key="2">
    <citation type="submission" date="2023-06" db="EMBL/GenBank/DDBJ databases">
        <authorList>
            <person name="Zeman M."/>
            <person name="Kubasova T."/>
            <person name="Jahodarova E."/>
            <person name="Nykrynova M."/>
            <person name="Rychlik I."/>
        </authorList>
    </citation>
    <scope>NUCLEOTIDE SEQUENCE</scope>
    <source>
        <strain evidence="5">ET39</strain>
    </source>
</reference>
<keyword evidence="6" id="KW-1185">Reference proteome</keyword>
<dbReference type="SUPFAM" id="SSF49373">
    <property type="entry name" value="Invasin/intimin cell-adhesion fragments"/>
    <property type="match status" value="1"/>
</dbReference>
<dbReference type="InterPro" id="IPR011050">
    <property type="entry name" value="Pectin_lyase_fold/virulence"/>
</dbReference>
<feature type="signal peptide" evidence="3">
    <location>
        <begin position="1"/>
        <end position="27"/>
    </location>
</feature>
<dbReference type="EMBL" id="JAUDCG010000002">
    <property type="protein sequence ID" value="MDM8156138.1"/>
    <property type="molecule type" value="Genomic_DNA"/>
</dbReference>
<dbReference type="InterPro" id="IPR008964">
    <property type="entry name" value="Invasin/intimin_cell_adhesion"/>
</dbReference>
<sequence>MKKLMRAVLGLAMVLSVLTIGETSVKAAEGNAARINETEYETLQAAVNAAQDGDEIVLLKDVEETEVTFGDSVKGEQITLNLNAHTFTSTTDDVLAITASDLDLTIFNGTLKGTLDSAYGIYAYTGADRLDLVIDNVTIDVADQTLGVQGLNSEQNVTVKNSTIISQLTTAVYFPPKSGTMIIENSTVKAPNQAIVLKGGHTIIRGADTYIEANGKVNDQDKPYEGDPNDPDSFPATGNAVYVEGGYKDRDISLVIEDGTVYSKNNQAVLMQKFDDSTAVRSVVIKKGTFSSDVSRYLAEDGKIVETEDGFIVAPNTEGVTLDASEQTLKVGESTTLHATLTPEGAVEELVWTSSDPTIVTVDANGTITAVKEGSATITVTAGAYRAQCEVTVVAAEDETQEPTTPPTDDEKDPGTSTGEKEPGTDNEGPATSAVAMGGMFASMAVLSGGIVVVLREKRRRNS</sequence>
<gene>
    <name evidence="5" type="ORF">QUV96_00630</name>
</gene>
<feature type="transmembrane region" description="Helical" evidence="2">
    <location>
        <begin position="434"/>
        <end position="455"/>
    </location>
</feature>
<feature type="chain" id="PRO_5046155728" evidence="3">
    <location>
        <begin position="28"/>
        <end position="463"/>
    </location>
</feature>
<dbReference type="Gene3D" id="2.60.40.1080">
    <property type="match status" value="1"/>
</dbReference>
<evidence type="ECO:0000313" key="5">
    <source>
        <dbReference type="EMBL" id="MDM8156138.1"/>
    </source>
</evidence>
<dbReference type="SUPFAM" id="SSF51126">
    <property type="entry name" value="Pectin lyase-like"/>
    <property type="match status" value="1"/>
</dbReference>
<keyword evidence="2" id="KW-1133">Transmembrane helix</keyword>
<evidence type="ECO:0000259" key="4">
    <source>
        <dbReference type="SMART" id="SM00635"/>
    </source>
</evidence>
<feature type="domain" description="BIG2" evidence="4">
    <location>
        <begin position="316"/>
        <end position="392"/>
    </location>
</feature>
<keyword evidence="3" id="KW-0732">Signal</keyword>
<evidence type="ECO:0000313" key="6">
    <source>
        <dbReference type="Proteomes" id="UP001529340"/>
    </source>
</evidence>
<protein>
    <submittedName>
        <fullName evidence="5">Ig-like domain-containing protein</fullName>
    </submittedName>
</protein>
<keyword evidence="2" id="KW-0812">Transmembrane</keyword>
<evidence type="ECO:0000256" key="3">
    <source>
        <dbReference type="SAM" id="SignalP"/>
    </source>
</evidence>
<feature type="region of interest" description="Disordered" evidence="1">
    <location>
        <begin position="396"/>
        <end position="435"/>
    </location>
</feature>
<proteinExistence type="predicted"/>
<dbReference type="RefSeq" id="WP_289606611.1">
    <property type="nucleotide sequence ID" value="NZ_JAUDCG010000002.1"/>
</dbReference>
<organism evidence="5 6">
    <name type="scientific">Amedibacillus dolichus</name>
    <dbReference type="NCBI Taxonomy" id="31971"/>
    <lineage>
        <taxon>Bacteria</taxon>
        <taxon>Bacillati</taxon>
        <taxon>Bacillota</taxon>
        <taxon>Erysipelotrichia</taxon>
        <taxon>Erysipelotrichales</taxon>
        <taxon>Erysipelotrichaceae</taxon>
        <taxon>Amedibacillus</taxon>
    </lineage>
</organism>
<accession>A0ABT7U927</accession>
<dbReference type="InterPro" id="IPR003343">
    <property type="entry name" value="Big_2"/>
</dbReference>
<keyword evidence="2" id="KW-0472">Membrane</keyword>
<dbReference type="Pfam" id="PF02368">
    <property type="entry name" value="Big_2"/>
    <property type="match status" value="1"/>
</dbReference>
<dbReference type="SMART" id="SM00635">
    <property type="entry name" value="BID_2"/>
    <property type="match status" value="1"/>
</dbReference>
<name>A0ABT7U927_9FIRM</name>